<proteinExistence type="predicted"/>
<dbReference type="Proteomes" id="UP000649739">
    <property type="component" value="Unassembled WGS sequence"/>
</dbReference>
<evidence type="ECO:0000313" key="1">
    <source>
        <dbReference type="EMBL" id="GGJ90059.1"/>
    </source>
</evidence>
<comment type="caution">
    <text evidence="1">The sequence shown here is derived from an EMBL/GenBank/DDBJ whole genome shotgun (WGS) entry which is preliminary data.</text>
</comment>
<dbReference type="EMBL" id="BMQB01000003">
    <property type="protein sequence ID" value="GGJ90059.1"/>
    <property type="molecule type" value="Genomic_DNA"/>
</dbReference>
<reference evidence="1" key="1">
    <citation type="journal article" date="2014" name="Int. J. Syst. Evol. Microbiol.">
        <title>Complete genome sequence of Corynebacterium casei LMG S-19264T (=DSM 44701T), isolated from a smear-ripened cheese.</title>
        <authorList>
            <consortium name="US DOE Joint Genome Institute (JGI-PGF)"/>
            <person name="Walter F."/>
            <person name="Albersmeier A."/>
            <person name="Kalinowski J."/>
            <person name="Ruckert C."/>
        </authorList>
    </citation>
    <scope>NUCLEOTIDE SEQUENCE</scope>
    <source>
        <strain evidence="1">JCM 3090</strain>
    </source>
</reference>
<dbReference type="RefSeq" id="WP_189169763.1">
    <property type="nucleotide sequence ID" value="NZ_BMQB01000003.1"/>
</dbReference>
<sequence>MTTTTVAPTASTTTARPVSGSGWVAGSSLAAAETAFDLLCTEPAPLALDCTALQADGLQAGQVPLPAVRQWLLAHPGDHAASDEVWRQLILAARLDGPAWVVAAVGMAIPALAAMSRELRGRFTDADPADIDAELLTGFLEALRDRLDREQAGLLPRLRMAAWRAAWRLLTRDLDVEPLDDIEHAVPASRTPRPMVAHPDLLVLRAVQLGVIDADDAEAWIDIRLGHKAPEPHAARLGVTVDALRMRLGRADRALHAALRSGALADGVGAVERARLAAAATGRAVLRRKHTAAAATAARIGRLVRQPTPTAGVA</sequence>
<dbReference type="AlphaFoldDB" id="A0A8J3FC59"/>
<reference evidence="1" key="2">
    <citation type="submission" date="2020-09" db="EMBL/GenBank/DDBJ databases">
        <authorList>
            <person name="Sun Q."/>
            <person name="Ohkuma M."/>
        </authorList>
    </citation>
    <scope>NUCLEOTIDE SEQUENCE</scope>
    <source>
        <strain evidence="1">JCM 3090</strain>
    </source>
</reference>
<protein>
    <submittedName>
        <fullName evidence="1">Uncharacterized protein</fullName>
    </submittedName>
</protein>
<organism evidence="1 2">
    <name type="scientific">Pilimelia anulata</name>
    <dbReference type="NCBI Taxonomy" id="53371"/>
    <lineage>
        <taxon>Bacteria</taxon>
        <taxon>Bacillati</taxon>
        <taxon>Actinomycetota</taxon>
        <taxon>Actinomycetes</taxon>
        <taxon>Micromonosporales</taxon>
        <taxon>Micromonosporaceae</taxon>
        <taxon>Pilimelia</taxon>
    </lineage>
</organism>
<name>A0A8J3FC59_9ACTN</name>
<accession>A0A8J3FC59</accession>
<keyword evidence="2" id="KW-1185">Reference proteome</keyword>
<gene>
    <name evidence="1" type="ORF">GCM10010123_19870</name>
</gene>
<evidence type="ECO:0000313" key="2">
    <source>
        <dbReference type="Proteomes" id="UP000649739"/>
    </source>
</evidence>